<dbReference type="Proteomes" id="UP000179118">
    <property type="component" value="Unassembled WGS sequence"/>
</dbReference>
<evidence type="ECO:0008006" key="5">
    <source>
        <dbReference type="Google" id="ProtNLM"/>
    </source>
</evidence>
<comment type="caution">
    <text evidence="3">The sequence shown here is derived from an EMBL/GenBank/DDBJ whole genome shotgun (WGS) entry which is preliminary data.</text>
</comment>
<dbReference type="PANTHER" id="PTHR45947:SF3">
    <property type="entry name" value="SULFOQUINOVOSYL TRANSFERASE SQD2"/>
    <property type="match status" value="1"/>
</dbReference>
<dbReference type="GO" id="GO:0016757">
    <property type="term" value="F:glycosyltransferase activity"/>
    <property type="evidence" value="ECO:0007669"/>
    <property type="project" value="InterPro"/>
</dbReference>
<dbReference type="InterPro" id="IPR050194">
    <property type="entry name" value="Glycosyltransferase_grp1"/>
</dbReference>
<dbReference type="AlphaFoldDB" id="A0A1G2S5I6"/>
<evidence type="ECO:0000259" key="2">
    <source>
        <dbReference type="Pfam" id="PF13439"/>
    </source>
</evidence>
<accession>A0A1G2S5I6</accession>
<dbReference type="EMBL" id="MHUT01000022">
    <property type="protein sequence ID" value="OHA80374.1"/>
    <property type="molecule type" value="Genomic_DNA"/>
</dbReference>
<feature type="domain" description="Glycosyltransferase subfamily 4-like N-terminal" evidence="2">
    <location>
        <begin position="14"/>
        <end position="170"/>
    </location>
</feature>
<evidence type="ECO:0000313" key="3">
    <source>
        <dbReference type="EMBL" id="OHA80374.1"/>
    </source>
</evidence>
<organism evidence="3 4">
    <name type="scientific">Candidatus Yonathbacteria bacterium RIFCSPHIGHO2_02_FULL_44_14</name>
    <dbReference type="NCBI Taxonomy" id="1802724"/>
    <lineage>
        <taxon>Bacteria</taxon>
        <taxon>Candidatus Yonathiibacteriota</taxon>
    </lineage>
</organism>
<dbReference type="PANTHER" id="PTHR45947">
    <property type="entry name" value="SULFOQUINOVOSYL TRANSFERASE SQD2"/>
    <property type="match status" value="1"/>
</dbReference>
<sequence>MKILMTSDTFLPLIGGAEIHVQNLIEELEKDGNSIVLVTNETRVSDFDKSHSVIRTPWNRKGILPLFLLLWHESKEADIIHCHYSYRLSAVACIVGRLRNIPVVVVLHGLGTLNIPHAEFIYRTIHSIYRYISLVFSTHIISTSDDLAQVARKYVSNKKISIILNGYDKEKFNTNVSISDSLRKQYENNHVILTVRRLVPKNGIHFLVEAIPYIVAKIPNIKYVMIGDGRMREYIEERINKLGIQKYIDMLGSVENDQIPAYLKLAEVVVFPSTAESSSIACAEAMGMGKGIVASRVGGLPELLGKNEERGRLVRLVSWEGSNYDAPLSLGKERYQELADVISESILTPDITRATAALQYAEKELSWEAIGKKTLAVYSSLINRNEK</sequence>
<evidence type="ECO:0000313" key="4">
    <source>
        <dbReference type="Proteomes" id="UP000179118"/>
    </source>
</evidence>
<dbReference type="InterPro" id="IPR028098">
    <property type="entry name" value="Glyco_trans_4-like_N"/>
</dbReference>
<dbReference type="Gene3D" id="3.40.50.2000">
    <property type="entry name" value="Glycogen Phosphorylase B"/>
    <property type="match status" value="2"/>
</dbReference>
<name>A0A1G2S5I6_9BACT</name>
<gene>
    <name evidence="3" type="ORF">A3D51_03600</name>
</gene>
<dbReference type="CDD" id="cd03801">
    <property type="entry name" value="GT4_PimA-like"/>
    <property type="match status" value="1"/>
</dbReference>
<evidence type="ECO:0000259" key="1">
    <source>
        <dbReference type="Pfam" id="PF00534"/>
    </source>
</evidence>
<dbReference type="Pfam" id="PF00534">
    <property type="entry name" value="Glycos_transf_1"/>
    <property type="match status" value="1"/>
</dbReference>
<dbReference type="Pfam" id="PF13439">
    <property type="entry name" value="Glyco_transf_4"/>
    <property type="match status" value="1"/>
</dbReference>
<feature type="domain" description="Glycosyl transferase family 1" evidence="1">
    <location>
        <begin position="186"/>
        <end position="314"/>
    </location>
</feature>
<proteinExistence type="predicted"/>
<dbReference type="SUPFAM" id="SSF53756">
    <property type="entry name" value="UDP-Glycosyltransferase/glycogen phosphorylase"/>
    <property type="match status" value="1"/>
</dbReference>
<dbReference type="InterPro" id="IPR001296">
    <property type="entry name" value="Glyco_trans_1"/>
</dbReference>
<protein>
    <recommendedName>
        <fullName evidence="5">Glycosyltransferase subfamily 4-like N-terminal domain-containing protein</fullName>
    </recommendedName>
</protein>
<reference evidence="3 4" key="1">
    <citation type="journal article" date="2016" name="Nat. Commun.">
        <title>Thousands of microbial genomes shed light on interconnected biogeochemical processes in an aquifer system.</title>
        <authorList>
            <person name="Anantharaman K."/>
            <person name="Brown C.T."/>
            <person name="Hug L.A."/>
            <person name="Sharon I."/>
            <person name="Castelle C.J."/>
            <person name="Probst A.J."/>
            <person name="Thomas B.C."/>
            <person name="Singh A."/>
            <person name="Wilkins M.J."/>
            <person name="Karaoz U."/>
            <person name="Brodie E.L."/>
            <person name="Williams K.H."/>
            <person name="Hubbard S.S."/>
            <person name="Banfield J.F."/>
        </authorList>
    </citation>
    <scope>NUCLEOTIDE SEQUENCE [LARGE SCALE GENOMIC DNA]</scope>
</reference>